<dbReference type="InterPro" id="IPR050154">
    <property type="entry name" value="UbiB_kinase"/>
</dbReference>
<dbReference type="InterPro" id="IPR012674">
    <property type="entry name" value="Calycin"/>
</dbReference>
<evidence type="ECO:0000259" key="4">
    <source>
        <dbReference type="PROSITE" id="PS50011"/>
    </source>
</evidence>
<evidence type="ECO:0000256" key="2">
    <source>
        <dbReference type="PROSITE-ProRule" id="PRU00023"/>
    </source>
</evidence>
<proteinExistence type="inferred from homology"/>
<sequence>MRLVHNSTTTTLLLREAGIHSVEIGVVYIVACVWSLWLLVFRPRKEAAGRGGKRREAWSQASTDSDRTSDGGWWRIQFAFLGLGDAREELSKDDDGLYRDPYRLADWWPGRWYEIACIPTYFDKLSRSSTSNNYTQYVMLPDGTMDLVGSSYAKGVLQSDQTRRANHGRAIFKNGDTISHTVQILNGFASVTYGLKLRHVSANRGWVLLSPENAVDQSLFICARTPQLPPHELREAVNMVKQLGFDLKRLGPVSQKTPVIDTFMLATVHRYGVVSITDSKSKEVFHSVEKQRLLTPFVFRQEASPALKGQVKAKFWEGCIRGDLCFLFDFVQREPLWLEARNEDLWTGAHFAGYNGHADLINYFLQQGTNPNARSRDLETPLHLAIQGYLRHVEQRALWQRNKLTAFESVFVDDNCFSHKPHSLLRFEKTAELLVASGASLLLRDRERCTPLQTLLKGLDLLAPLLDETHGAVQAELGASARRMTRVLRNAQRVNVASPELAGKTLRHLSVTVVLVSRAMAVLWDGFRGLLNASVLVVKLVLSVLFFWFMMRPFGMLCISMFVCNAERRSKLQRSFRADCVMLIVLAVDNLTMHKIAQIISSRPDLVDRYIAQRLELLRDKAPPMSRRDLEAELRFNFGEDRSHIFEVFEMEPFAAGTIAQVHRAKLAHGGDWVAVKVVRSSIWDSLDQMLRYMNVLLSLPVISSKKLLVRTRRIYSLLLCQTDMLLEAASIASMSRAAEANTSGDPLRVPRTPRVYSLVTSRNMLTMELIENQVPCSRFKEVGIPGPVLALRIGHFHLRNIFVDGIFHCDLHPGNVLFDPTNDGKITLLDFGIVGELAETDRIHLTAFFLAALAGETEVALEVFRCHFVENAAVVFQRDPALRDVFDEEMLPVIARHFADDNEAWDTSALIDDCENVFRRLPGLQGTTSWASIELSLLPLEGTLNLLHEGSDRDMKLIFQQFVTANHRAMLQSIEGSPHYARIEAGIMRRFSWGAVLSL</sequence>
<keyword evidence="3" id="KW-0472">Membrane</keyword>
<keyword evidence="5" id="KW-0418">Kinase</keyword>
<evidence type="ECO:0000313" key="6">
    <source>
        <dbReference type="Proteomes" id="UP001642464"/>
    </source>
</evidence>
<evidence type="ECO:0000256" key="1">
    <source>
        <dbReference type="ARBA" id="ARBA00009670"/>
    </source>
</evidence>
<dbReference type="EMBL" id="CAXAMM010044651">
    <property type="protein sequence ID" value="CAK9115554.1"/>
    <property type="molecule type" value="Genomic_DNA"/>
</dbReference>
<dbReference type="PANTHER" id="PTHR10566:SF113">
    <property type="entry name" value="PROTEIN ACTIVITY OF BC1 COMPLEX KINASE 7, CHLOROPLASTIC"/>
    <property type="match status" value="1"/>
</dbReference>
<keyword evidence="5" id="KW-0808">Transferase</keyword>
<protein>
    <submittedName>
        <fullName evidence="5">Probable protein kinase UbiB (Ubiquinone biosynthesis protein UbiB)</fullName>
    </submittedName>
</protein>
<dbReference type="InterPro" id="IPR004147">
    <property type="entry name" value="ABC1_dom"/>
</dbReference>
<dbReference type="CDD" id="cd05121">
    <property type="entry name" value="ABC1_ADCK3-like"/>
    <property type="match status" value="1"/>
</dbReference>
<feature type="domain" description="Protein kinase" evidence="4">
    <location>
        <begin position="648"/>
        <end position="1000"/>
    </location>
</feature>
<dbReference type="Proteomes" id="UP001642464">
    <property type="component" value="Unassembled WGS sequence"/>
</dbReference>
<dbReference type="Gene3D" id="2.40.128.20">
    <property type="match status" value="1"/>
</dbReference>
<dbReference type="InterPro" id="IPR000566">
    <property type="entry name" value="Lipocln_cytosolic_FA-bd_dom"/>
</dbReference>
<dbReference type="PANTHER" id="PTHR10566">
    <property type="entry name" value="CHAPERONE-ACTIVITY OF BC1 COMPLEX CABC1 -RELATED"/>
    <property type="match status" value="1"/>
</dbReference>
<name>A0ABP0SSY6_9DINO</name>
<dbReference type="InterPro" id="IPR000719">
    <property type="entry name" value="Prot_kinase_dom"/>
</dbReference>
<dbReference type="SUPFAM" id="SSF50814">
    <property type="entry name" value="Lipocalins"/>
    <property type="match status" value="1"/>
</dbReference>
<keyword evidence="3" id="KW-1133">Transmembrane helix</keyword>
<evidence type="ECO:0000313" key="5">
    <source>
        <dbReference type="EMBL" id="CAK9115554.1"/>
    </source>
</evidence>
<feature type="repeat" description="ANK" evidence="2">
    <location>
        <begin position="344"/>
        <end position="376"/>
    </location>
</feature>
<dbReference type="SUPFAM" id="SSF56112">
    <property type="entry name" value="Protein kinase-like (PK-like)"/>
    <property type="match status" value="1"/>
</dbReference>
<dbReference type="InterPro" id="IPR036770">
    <property type="entry name" value="Ankyrin_rpt-contain_sf"/>
</dbReference>
<gene>
    <name evidence="5" type="ORF">SCF082_LOCUS53479</name>
</gene>
<dbReference type="Pfam" id="PF03109">
    <property type="entry name" value="ABC1"/>
    <property type="match status" value="1"/>
</dbReference>
<dbReference type="Gene3D" id="1.10.510.10">
    <property type="entry name" value="Transferase(Phosphotransferase) domain 1"/>
    <property type="match status" value="1"/>
</dbReference>
<reference evidence="5 6" key="1">
    <citation type="submission" date="2024-02" db="EMBL/GenBank/DDBJ databases">
        <authorList>
            <person name="Chen Y."/>
            <person name="Shah S."/>
            <person name="Dougan E. K."/>
            <person name="Thang M."/>
            <person name="Chan C."/>
        </authorList>
    </citation>
    <scope>NUCLEOTIDE SEQUENCE [LARGE SCALE GENOMIC DNA]</scope>
</reference>
<keyword evidence="6" id="KW-1185">Reference proteome</keyword>
<dbReference type="SUPFAM" id="SSF48403">
    <property type="entry name" value="Ankyrin repeat"/>
    <property type="match status" value="1"/>
</dbReference>
<dbReference type="InterPro" id="IPR011009">
    <property type="entry name" value="Kinase-like_dom_sf"/>
</dbReference>
<feature type="transmembrane region" description="Helical" evidence="3">
    <location>
        <begin position="536"/>
        <end position="564"/>
    </location>
</feature>
<comment type="similarity">
    <text evidence="1">Belongs to the protein kinase superfamily. ADCK protein kinase family.</text>
</comment>
<comment type="caution">
    <text evidence="5">The sequence shown here is derived from an EMBL/GenBank/DDBJ whole genome shotgun (WGS) entry which is preliminary data.</text>
</comment>
<keyword evidence="2" id="KW-0040">ANK repeat</keyword>
<dbReference type="Gene3D" id="1.25.40.20">
    <property type="entry name" value="Ankyrin repeat-containing domain"/>
    <property type="match status" value="1"/>
</dbReference>
<dbReference type="PROSITE" id="PS50088">
    <property type="entry name" value="ANK_REPEAT"/>
    <property type="match status" value="1"/>
</dbReference>
<accession>A0ABP0SSY6</accession>
<dbReference type="PROSITE" id="PS50011">
    <property type="entry name" value="PROTEIN_KINASE_DOM"/>
    <property type="match status" value="1"/>
</dbReference>
<dbReference type="GO" id="GO:0016301">
    <property type="term" value="F:kinase activity"/>
    <property type="evidence" value="ECO:0007669"/>
    <property type="project" value="UniProtKB-KW"/>
</dbReference>
<evidence type="ECO:0000256" key="3">
    <source>
        <dbReference type="SAM" id="Phobius"/>
    </source>
</evidence>
<dbReference type="InterPro" id="IPR002110">
    <property type="entry name" value="Ankyrin_rpt"/>
</dbReference>
<dbReference type="Pfam" id="PF08212">
    <property type="entry name" value="Lipocalin_2"/>
    <property type="match status" value="1"/>
</dbReference>
<organism evidence="5 6">
    <name type="scientific">Durusdinium trenchii</name>
    <dbReference type="NCBI Taxonomy" id="1381693"/>
    <lineage>
        <taxon>Eukaryota</taxon>
        <taxon>Sar</taxon>
        <taxon>Alveolata</taxon>
        <taxon>Dinophyceae</taxon>
        <taxon>Suessiales</taxon>
        <taxon>Symbiodiniaceae</taxon>
        <taxon>Durusdinium</taxon>
    </lineage>
</organism>
<keyword evidence="3" id="KW-0812">Transmembrane</keyword>
<feature type="transmembrane region" description="Helical" evidence="3">
    <location>
        <begin position="20"/>
        <end position="40"/>
    </location>
</feature>